<evidence type="ECO:0000313" key="1">
    <source>
        <dbReference type="EMBL" id="CAK0829604.1"/>
    </source>
</evidence>
<dbReference type="Proteomes" id="UP001189429">
    <property type="component" value="Unassembled WGS sequence"/>
</dbReference>
<keyword evidence="2" id="KW-1185">Reference proteome</keyword>
<proteinExistence type="predicted"/>
<reference evidence="1" key="1">
    <citation type="submission" date="2023-10" db="EMBL/GenBank/DDBJ databases">
        <authorList>
            <person name="Chen Y."/>
            <person name="Shah S."/>
            <person name="Dougan E. K."/>
            <person name="Thang M."/>
            <person name="Chan C."/>
        </authorList>
    </citation>
    <scope>NUCLEOTIDE SEQUENCE [LARGE SCALE GENOMIC DNA]</scope>
</reference>
<evidence type="ECO:0000313" key="2">
    <source>
        <dbReference type="Proteomes" id="UP001189429"/>
    </source>
</evidence>
<sequence length="124" mass="13968">MMFHSTTGLTTDCDTASCFASFLDLMANIEESNRPPKEGEIISPTLLDFHCIPKMSSNRLTCDASKEISVFVLSVHFQLLTNVSPQVWVMFRMTHEHCSRAVKVLHGMPELVAADLSWYCRRSA</sequence>
<dbReference type="EMBL" id="CAUYUJ010010533">
    <property type="protein sequence ID" value="CAK0829604.1"/>
    <property type="molecule type" value="Genomic_DNA"/>
</dbReference>
<gene>
    <name evidence="1" type="ORF">PCOR1329_LOCUS28497</name>
</gene>
<accession>A0ABN9SGU0</accession>
<comment type="caution">
    <text evidence="1">The sequence shown here is derived from an EMBL/GenBank/DDBJ whole genome shotgun (WGS) entry which is preliminary data.</text>
</comment>
<organism evidence="1 2">
    <name type="scientific">Prorocentrum cordatum</name>
    <dbReference type="NCBI Taxonomy" id="2364126"/>
    <lineage>
        <taxon>Eukaryota</taxon>
        <taxon>Sar</taxon>
        <taxon>Alveolata</taxon>
        <taxon>Dinophyceae</taxon>
        <taxon>Prorocentrales</taxon>
        <taxon>Prorocentraceae</taxon>
        <taxon>Prorocentrum</taxon>
    </lineage>
</organism>
<protein>
    <submittedName>
        <fullName evidence="1">Uncharacterized protein</fullName>
    </submittedName>
</protein>
<name>A0ABN9SGU0_9DINO</name>